<evidence type="ECO:0000259" key="14">
    <source>
        <dbReference type="SMART" id="SM00065"/>
    </source>
</evidence>
<dbReference type="InterPro" id="IPR050499">
    <property type="entry name" value="PEP-utilizing_PTS_enzyme"/>
</dbReference>
<dbReference type="GO" id="GO:0008965">
    <property type="term" value="F:phosphoenolpyruvate-protein phosphotransferase activity"/>
    <property type="evidence" value="ECO:0007669"/>
    <property type="project" value="UniProtKB-EC"/>
</dbReference>
<dbReference type="EMBL" id="LPVY01000024">
    <property type="protein sequence ID" value="KZB61122.1"/>
    <property type="molecule type" value="Genomic_DNA"/>
</dbReference>
<dbReference type="SUPFAM" id="SSF47831">
    <property type="entry name" value="Enzyme I of the PEP:sugar phosphotransferase system HPr-binding (sub)domain"/>
    <property type="match status" value="1"/>
</dbReference>
<dbReference type="GO" id="GO:0009401">
    <property type="term" value="P:phosphoenolpyruvate-dependent sugar phosphotransferase system"/>
    <property type="evidence" value="ECO:0007669"/>
    <property type="project" value="UniProtKB-KW"/>
</dbReference>
<keyword evidence="8" id="KW-0762">Sugar transport</keyword>
<evidence type="ECO:0000256" key="6">
    <source>
        <dbReference type="ARBA" id="ARBA00022448"/>
    </source>
</evidence>
<keyword evidence="11" id="KW-0479">Metal-binding</keyword>
<comment type="cofactor">
    <cofactor evidence="2">
        <name>Mg(2+)</name>
        <dbReference type="ChEBI" id="CHEBI:18420"/>
    </cofactor>
</comment>
<dbReference type="OrthoDB" id="9765468at2"/>
<comment type="similarity">
    <text evidence="4">Belongs to the PEP-utilizing enzyme family.</text>
</comment>
<dbReference type="Gene3D" id="3.50.30.10">
    <property type="entry name" value="Phosphohistidine domain"/>
    <property type="match status" value="1"/>
</dbReference>
<dbReference type="EC" id="2.7.3.9" evidence="5"/>
<keyword evidence="10" id="KW-0598">Phosphotransferase system</keyword>
<dbReference type="Gene3D" id="3.30.450.40">
    <property type="match status" value="1"/>
</dbReference>
<name>A0A154L2H4_9PROT</name>
<comment type="caution">
    <text evidence="15">The sequence shown here is derived from an EMBL/GenBank/DDBJ whole genome shotgun (WGS) entry which is preliminary data.</text>
</comment>
<dbReference type="InterPro" id="IPR015813">
    <property type="entry name" value="Pyrv/PenolPyrv_kinase-like_dom"/>
</dbReference>
<dbReference type="SUPFAM" id="SSF55781">
    <property type="entry name" value="GAF domain-like"/>
    <property type="match status" value="1"/>
</dbReference>
<dbReference type="PANTHER" id="PTHR46244">
    <property type="entry name" value="PHOSPHOENOLPYRUVATE-PROTEIN PHOSPHOTRANSFERASE"/>
    <property type="match status" value="1"/>
</dbReference>
<reference evidence="15 16" key="1">
    <citation type="submission" date="2015-12" db="EMBL/GenBank/DDBJ databases">
        <title>Genome sequence of Thalassospira lucentensis MCCC 1A02072.</title>
        <authorList>
            <person name="Lu L."/>
            <person name="Lai Q."/>
            <person name="Shao Z."/>
            <person name="Qian P."/>
        </authorList>
    </citation>
    <scope>NUCLEOTIDE SEQUENCE [LARGE SCALE GENOMIC DNA]</scope>
    <source>
        <strain evidence="15 16">MCCC 1A02072</strain>
    </source>
</reference>
<keyword evidence="13" id="KW-0460">Magnesium</keyword>
<evidence type="ECO:0000256" key="1">
    <source>
        <dbReference type="ARBA" id="ARBA00000683"/>
    </source>
</evidence>
<evidence type="ECO:0000256" key="10">
    <source>
        <dbReference type="ARBA" id="ARBA00022683"/>
    </source>
</evidence>
<dbReference type="RefSeq" id="WP_062953386.1">
    <property type="nucleotide sequence ID" value="NZ_CP136684.1"/>
</dbReference>
<sequence length="760" mass="83438">MSMPSAAVTGPRRLLKRVRDVMAGPGTAEERLGQIVTIIAADMVAEVCSVYVMRAGEVLELFATCGLAPAAVHMTRLRVGEGIVGYVAAHARPLNLKDAQSHPNFAYRPETGEEIYHSMIGVPILRGGRIIGVLAVQNRTERLYSEDEQEALENVAMVLAEMVAGGELVSREELIPTDGIALLPLRLGGARLAPGIGKGIAVLHEPRIVIDRMVSDDPDEELTRLRDAMRGLQDHLDKMLEAVAGMDSNGGDDDPGDILEAYKMIAQDTGWLNRITEAVHTGLTAEAAVQKVHDDTRARMAQVSDPYLRERLHDLEDLANRLLQHLSGQYQSPAFGELPDDIILVARNIGPAELLDYDHTRLRGLALEEGSHTSHVAIVARALDIPVLGGVKGVLDKVETGDPLIVDADNAQLFVRPSEDVRSVIDGALKARAERKALYAQMRDMPARTCDEIDISLNVNAGLLIDVPHVIESGADGIGLYRTEIPFMVRSAMPDIGDQTRLYTRIFEQAEGRPVVFRTLDVGGDKLLPYWEDMTEENPAMGWRSIRITLDRPAVLVHQLRALIRAAHERDLYVMFPMIAEVAEFDQAKELLDQQLKREAERGYVPNRVEVGAMLEVPALIWQAPALLDRVDFLSVGTNDLLQFMFAADRGNPRLEGRYDTLSPSVFAFMRQLVTLCDERNVRLTICGEMAGRPLEAMALIGLGIRRLSMAPAAVGPVKEMVRSMNAASVEGYVLSIMGSSSKSLRSRLKAFAIDHGVKL</sequence>
<dbReference type="NCBIfam" id="TIGR01417">
    <property type="entry name" value="PTS_I_fam"/>
    <property type="match status" value="1"/>
</dbReference>
<dbReference type="InterPro" id="IPR008731">
    <property type="entry name" value="PTS_EIN"/>
</dbReference>
<keyword evidence="6" id="KW-0813">Transport</keyword>
<dbReference type="GO" id="GO:0046872">
    <property type="term" value="F:metal ion binding"/>
    <property type="evidence" value="ECO:0007669"/>
    <property type="project" value="UniProtKB-KW"/>
</dbReference>
<organism evidence="15 16">
    <name type="scientific">Thalassospira lucentensis</name>
    <dbReference type="NCBI Taxonomy" id="168935"/>
    <lineage>
        <taxon>Bacteria</taxon>
        <taxon>Pseudomonadati</taxon>
        <taxon>Pseudomonadota</taxon>
        <taxon>Alphaproteobacteria</taxon>
        <taxon>Rhodospirillales</taxon>
        <taxon>Thalassospiraceae</taxon>
        <taxon>Thalassospira</taxon>
    </lineage>
</organism>
<dbReference type="InterPro" id="IPR000121">
    <property type="entry name" value="PEP_util_C"/>
</dbReference>
<accession>A0A154L2H4</accession>
<evidence type="ECO:0000313" key="16">
    <source>
        <dbReference type="Proteomes" id="UP000076335"/>
    </source>
</evidence>
<dbReference type="InterPro" id="IPR006318">
    <property type="entry name" value="PTS_EI-like"/>
</dbReference>
<keyword evidence="7" id="KW-0963">Cytoplasm</keyword>
<dbReference type="InterPro" id="IPR008279">
    <property type="entry name" value="PEP-util_enz_mobile_dom"/>
</dbReference>
<dbReference type="SUPFAM" id="SSF52009">
    <property type="entry name" value="Phosphohistidine domain"/>
    <property type="match status" value="1"/>
</dbReference>
<dbReference type="PANTHER" id="PTHR46244:SF6">
    <property type="entry name" value="PHOSPHOENOLPYRUVATE-PROTEIN PHOSPHOTRANSFERASE"/>
    <property type="match status" value="1"/>
</dbReference>
<proteinExistence type="inferred from homology"/>
<dbReference type="InterPro" id="IPR040442">
    <property type="entry name" value="Pyrv_kinase-like_dom_sf"/>
</dbReference>
<evidence type="ECO:0000256" key="13">
    <source>
        <dbReference type="ARBA" id="ARBA00022842"/>
    </source>
</evidence>
<dbReference type="Pfam" id="PF01590">
    <property type="entry name" value="GAF"/>
    <property type="match status" value="1"/>
</dbReference>
<evidence type="ECO:0000313" key="15">
    <source>
        <dbReference type="EMBL" id="KZB61122.1"/>
    </source>
</evidence>
<dbReference type="Proteomes" id="UP000076335">
    <property type="component" value="Unassembled WGS sequence"/>
</dbReference>
<evidence type="ECO:0000256" key="9">
    <source>
        <dbReference type="ARBA" id="ARBA00022679"/>
    </source>
</evidence>
<dbReference type="Pfam" id="PF00391">
    <property type="entry name" value="PEP-utilizers"/>
    <property type="match status" value="1"/>
</dbReference>
<evidence type="ECO:0000256" key="2">
    <source>
        <dbReference type="ARBA" id="ARBA00001946"/>
    </source>
</evidence>
<keyword evidence="12" id="KW-0418">Kinase</keyword>
<evidence type="ECO:0000256" key="8">
    <source>
        <dbReference type="ARBA" id="ARBA00022597"/>
    </source>
</evidence>
<dbReference type="Gene3D" id="3.20.20.60">
    <property type="entry name" value="Phosphoenolpyruvate-binding domains"/>
    <property type="match status" value="1"/>
</dbReference>
<dbReference type="InterPro" id="IPR003018">
    <property type="entry name" value="GAF"/>
</dbReference>
<evidence type="ECO:0000256" key="7">
    <source>
        <dbReference type="ARBA" id="ARBA00022490"/>
    </source>
</evidence>
<dbReference type="SUPFAM" id="SSF51621">
    <property type="entry name" value="Phosphoenolpyruvate/pyruvate domain"/>
    <property type="match status" value="1"/>
</dbReference>
<evidence type="ECO:0000256" key="5">
    <source>
        <dbReference type="ARBA" id="ARBA00012232"/>
    </source>
</evidence>
<dbReference type="InterPro" id="IPR029016">
    <property type="entry name" value="GAF-like_dom_sf"/>
</dbReference>
<dbReference type="GO" id="GO:0005737">
    <property type="term" value="C:cytoplasm"/>
    <property type="evidence" value="ECO:0007669"/>
    <property type="project" value="UniProtKB-SubCell"/>
</dbReference>
<keyword evidence="9" id="KW-0808">Transferase</keyword>
<evidence type="ECO:0000256" key="4">
    <source>
        <dbReference type="ARBA" id="ARBA00007837"/>
    </source>
</evidence>
<evidence type="ECO:0000256" key="12">
    <source>
        <dbReference type="ARBA" id="ARBA00022777"/>
    </source>
</evidence>
<dbReference type="Gene3D" id="1.10.274.10">
    <property type="entry name" value="PtsI, HPr-binding domain"/>
    <property type="match status" value="1"/>
</dbReference>
<comment type="subcellular location">
    <subcellularLocation>
        <location evidence="3">Cytoplasm</location>
    </subcellularLocation>
</comment>
<dbReference type="Pfam" id="PF02896">
    <property type="entry name" value="PEP-utilizers_C"/>
    <property type="match status" value="1"/>
</dbReference>
<dbReference type="SMART" id="SM00065">
    <property type="entry name" value="GAF"/>
    <property type="match status" value="1"/>
</dbReference>
<evidence type="ECO:0000256" key="11">
    <source>
        <dbReference type="ARBA" id="ARBA00022723"/>
    </source>
</evidence>
<dbReference type="GO" id="GO:0016301">
    <property type="term" value="F:kinase activity"/>
    <property type="evidence" value="ECO:0007669"/>
    <property type="project" value="UniProtKB-KW"/>
</dbReference>
<dbReference type="AlphaFoldDB" id="A0A154L2H4"/>
<feature type="domain" description="GAF" evidence="14">
    <location>
        <begin position="27"/>
        <end position="173"/>
    </location>
</feature>
<comment type="catalytic activity">
    <reaction evidence="1">
        <text>L-histidyl-[protein] + phosphoenolpyruvate = N(pros)-phospho-L-histidyl-[protein] + pyruvate</text>
        <dbReference type="Rhea" id="RHEA:23880"/>
        <dbReference type="Rhea" id="RHEA-COMP:9745"/>
        <dbReference type="Rhea" id="RHEA-COMP:9746"/>
        <dbReference type="ChEBI" id="CHEBI:15361"/>
        <dbReference type="ChEBI" id="CHEBI:29979"/>
        <dbReference type="ChEBI" id="CHEBI:58702"/>
        <dbReference type="ChEBI" id="CHEBI:64837"/>
        <dbReference type="EC" id="2.7.3.9"/>
    </reaction>
</comment>
<protein>
    <recommendedName>
        <fullName evidence="5">phosphoenolpyruvate--protein phosphotransferase</fullName>
        <ecNumber evidence="5">2.7.3.9</ecNumber>
    </recommendedName>
</protein>
<dbReference type="PRINTS" id="PR01736">
    <property type="entry name" value="PHPHTRNFRASE"/>
</dbReference>
<dbReference type="InterPro" id="IPR036637">
    <property type="entry name" value="Phosphohistidine_dom_sf"/>
</dbReference>
<dbReference type="InterPro" id="IPR036618">
    <property type="entry name" value="PtsI_HPr-bd_sf"/>
</dbReference>
<evidence type="ECO:0000256" key="3">
    <source>
        <dbReference type="ARBA" id="ARBA00004496"/>
    </source>
</evidence>
<dbReference type="Pfam" id="PF05524">
    <property type="entry name" value="PEP-utilisers_N"/>
    <property type="match status" value="1"/>
</dbReference>
<gene>
    <name evidence="15" type="ORF">AUP42_07570</name>
</gene>